<dbReference type="InterPro" id="IPR014720">
    <property type="entry name" value="dsRBD_dom"/>
</dbReference>
<evidence type="ECO:0000256" key="1">
    <source>
        <dbReference type="PROSITE-ProRule" id="PRU00266"/>
    </source>
</evidence>
<accession>A0A0N4ZVI1</accession>
<name>A0A0N4ZVI1_PARTI</name>
<sequence>MAVSEVYKYIQQLQLTNDINYRNSKDGDFEASFETSSGTFRGTGKSKKSAKEDLCTKLLPHLKSLPNNSDRIEIRLHEFESLVNDSFFKSILQFICTYFHWNLTYISKGDVYENSYHITCDIKRKSSKDTNPPDVKDMKVICINKTDGKNQISRDICLKYFRNCNQKFILRLMKNQLYEYINKYYEESLINCTIHELMEGQKTFKCTYKFSNLIAEGIDTNKKDAEGRAALNMLKLLKKNNILKVQNQVVENIKVTNNIIEDIFCKEYENNNEIDNKLVEQIFIFGDDVYINNLRREQCENFNIIFTCDYIFSDKDNSSRYKRKSFGIGKTIEMAMKECYDNINTAINMKMG</sequence>
<dbReference type="PROSITE" id="PS50137">
    <property type="entry name" value="DS_RBD"/>
    <property type="match status" value="1"/>
</dbReference>
<keyword evidence="3" id="KW-1185">Reference proteome</keyword>
<evidence type="ECO:0000313" key="3">
    <source>
        <dbReference type="Proteomes" id="UP000038045"/>
    </source>
</evidence>
<feature type="domain" description="DRBM" evidence="2">
    <location>
        <begin position="178"/>
        <end position="239"/>
    </location>
</feature>
<dbReference type="Gene3D" id="3.30.160.20">
    <property type="match status" value="1"/>
</dbReference>
<dbReference type="AlphaFoldDB" id="A0A0N4ZVI1"/>
<dbReference type="Pfam" id="PF00035">
    <property type="entry name" value="dsrm"/>
    <property type="match status" value="1"/>
</dbReference>
<dbReference type="GO" id="GO:0003723">
    <property type="term" value="F:RNA binding"/>
    <property type="evidence" value="ECO:0007669"/>
    <property type="project" value="UniProtKB-UniRule"/>
</dbReference>
<reference evidence="4" key="1">
    <citation type="submission" date="2017-02" db="UniProtKB">
        <authorList>
            <consortium name="WormBaseParasite"/>
        </authorList>
    </citation>
    <scope>IDENTIFICATION</scope>
</reference>
<dbReference type="CDD" id="cd00048">
    <property type="entry name" value="DSRM_SF"/>
    <property type="match status" value="1"/>
</dbReference>
<protein>
    <submittedName>
        <fullName evidence="4">DRBM domain-containing protein</fullName>
    </submittedName>
</protein>
<organism evidence="3 4">
    <name type="scientific">Parastrongyloides trichosuri</name>
    <name type="common">Possum-specific nematode worm</name>
    <dbReference type="NCBI Taxonomy" id="131310"/>
    <lineage>
        <taxon>Eukaryota</taxon>
        <taxon>Metazoa</taxon>
        <taxon>Ecdysozoa</taxon>
        <taxon>Nematoda</taxon>
        <taxon>Chromadorea</taxon>
        <taxon>Rhabditida</taxon>
        <taxon>Tylenchina</taxon>
        <taxon>Panagrolaimomorpha</taxon>
        <taxon>Strongyloidoidea</taxon>
        <taxon>Strongyloididae</taxon>
        <taxon>Parastrongyloides</taxon>
    </lineage>
</organism>
<dbReference type="SMART" id="SM00358">
    <property type="entry name" value="DSRM"/>
    <property type="match status" value="1"/>
</dbReference>
<keyword evidence="1" id="KW-0694">RNA-binding</keyword>
<dbReference type="SUPFAM" id="SSF54768">
    <property type="entry name" value="dsRNA-binding domain-like"/>
    <property type="match status" value="1"/>
</dbReference>
<dbReference type="Proteomes" id="UP000038045">
    <property type="component" value="Unplaced"/>
</dbReference>
<dbReference type="WBParaSite" id="PTRK_0001258500.1">
    <property type="protein sequence ID" value="PTRK_0001258500.1"/>
    <property type="gene ID" value="PTRK_0001258500"/>
</dbReference>
<proteinExistence type="predicted"/>
<evidence type="ECO:0000259" key="2">
    <source>
        <dbReference type="PROSITE" id="PS50137"/>
    </source>
</evidence>
<evidence type="ECO:0000313" key="4">
    <source>
        <dbReference type="WBParaSite" id="PTRK_0001258500.1"/>
    </source>
</evidence>